<evidence type="ECO:0000313" key="9">
    <source>
        <dbReference type="EMBL" id="MEA5522420.1"/>
    </source>
</evidence>
<proteinExistence type="inferred from homology"/>
<dbReference type="EMBL" id="JAYGHT010000189">
    <property type="protein sequence ID" value="MEA5522420.1"/>
    <property type="molecule type" value="Genomic_DNA"/>
</dbReference>
<dbReference type="CDD" id="cd09881">
    <property type="entry name" value="PIN_VapC4-5_FitB-like"/>
    <property type="match status" value="1"/>
</dbReference>
<comment type="caution">
    <text evidence="9">The sequence shown here is derived from an EMBL/GenBank/DDBJ whole genome shotgun (WGS) entry which is preliminary data.</text>
</comment>
<keyword evidence="3" id="KW-0540">Nuclease</keyword>
<keyword evidence="2" id="KW-1277">Toxin-antitoxin system</keyword>
<dbReference type="InterPro" id="IPR050556">
    <property type="entry name" value="Type_II_TA_system_RNase"/>
</dbReference>
<organism evidence="9 10">
    <name type="scientific">Limnoraphis robusta CCNP1315</name>
    <dbReference type="NCBI Taxonomy" id="3110306"/>
    <lineage>
        <taxon>Bacteria</taxon>
        <taxon>Bacillati</taxon>
        <taxon>Cyanobacteriota</taxon>
        <taxon>Cyanophyceae</taxon>
        <taxon>Oscillatoriophycideae</taxon>
        <taxon>Oscillatoriales</taxon>
        <taxon>Sirenicapillariaceae</taxon>
        <taxon>Limnoraphis</taxon>
    </lineage>
</organism>
<comment type="cofactor">
    <cofactor evidence="1">
        <name>Mg(2+)</name>
        <dbReference type="ChEBI" id="CHEBI:18420"/>
    </cofactor>
</comment>
<dbReference type="InterPro" id="IPR002716">
    <property type="entry name" value="PIN_dom"/>
</dbReference>
<evidence type="ECO:0000256" key="6">
    <source>
        <dbReference type="ARBA" id="ARBA00022842"/>
    </source>
</evidence>
<evidence type="ECO:0000259" key="8">
    <source>
        <dbReference type="Pfam" id="PF01850"/>
    </source>
</evidence>
<accession>A0ABU5U604</accession>
<dbReference type="InterPro" id="IPR029060">
    <property type="entry name" value="PIN-like_dom_sf"/>
</dbReference>
<evidence type="ECO:0000256" key="3">
    <source>
        <dbReference type="ARBA" id="ARBA00022722"/>
    </source>
</evidence>
<evidence type="ECO:0000256" key="1">
    <source>
        <dbReference type="ARBA" id="ARBA00001946"/>
    </source>
</evidence>
<gene>
    <name evidence="9" type="ORF">VB854_26150</name>
</gene>
<dbReference type="SUPFAM" id="SSF88723">
    <property type="entry name" value="PIN domain-like"/>
    <property type="match status" value="1"/>
</dbReference>
<keyword evidence="10" id="KW-1185">Reference proteome</keyword>
<evidence type="ECO:0000256" key="4">
    <source>
        <dbReference type="ARBA" id="ARBA00022723"/>
    </source>
</evidence>
<protein>
    <submittedName>
        <fullName evidence="9">Type II toxin-antitoxin system VapC family toxin</fullName>
    </submittedName>
</protein>
<keyword evidence="6" id="KW-0460">Magnesium</keyword>
<comment type="similarity">
    <text evidence="7">Belongs to the PINc/VapC protein family.</text>
</comment>
<keyword evidence="5" id="KW-0378">Hydrolase</keyword>
<dbReference type="Gene3D" id="3.40.50.1010">
    <property type="entry name" value="5'-nuclease"/>
    <property type="match status" value="1"/>
</dbReference>
<evidence type="ECO:0000313" key="10">
    <source>
        <dbReference type="Proteomes" id="UP001301728"/>
    </source>
</evidence>
<dbReference type="RefSeq" id="WP_323218475.1">
    <property type="nucleotide sequence ID" value="NZ_JAYGHT010000189.1"/>
</dbReference>
<dbReference type="PANTHER" id="PTHR33653:SF1">
    <property type="entry name" value="RIBONUCLEASE VAPC2"/>
    <property type="match status" value="1"/>
</dbReference>
<sequence>MSRYILDTDHVTLFQRNHPQIVQKVREIDTSNLFVTIVTLEEQLRGRLAVISKVNQKPERLAIAYQNLRSTLAYFCNVQLLDFDEAAYDCYQDLLQNLRQQKLLVGTQDLKIAAIAIANQAIVVTRNQKDFSKVPNLPLEDWTVDPSSFFG</sequence>
<keyword evidence="4" id="KW-0479">Metal-binding</keyword>
<evidence type="ECO:0000256" key="2">
    <source>
        <dbReference type="ARBA" id="ARBA00022649"/>
    </source>
</evidence>
<feature type="domain" description="PIN" evidence="8">
    <location>
        <begin position="5"/>
        <end position="135"/>
    </location>
</feature>
<evidence type="ECO:0000256" key="5">
    <source>
        <dbReference type="ARBA" id="ARBA00022801"/>
    </source>
</evidence>
<name>A0ABU5U604_9CYAN</name>
<dbReference type="Proteomes" id="UP001301728">
    <property type="component" value="Unassembled WGS sequence"/>
</dbReference>
<evidence type="ECO:0000256" key="7">
    <source>
        <dbReference type="ARBA" id="ARBA00038093"/>
    </source>
</evidence>
<dbReference type="Pfam" id="PF01850">
    <property type="entry name" value="PIN"/>
    <property type="match status" value="1"/>
</dbReference>
<dbReference type="PANTHER" id="PTHR33653">
    <property type="entry name" value="RIBONUCLEASE VAPC2"/>
    <property type="match status" value="1"/>
</dbReference>
<reference evidence="9 10" key="1">
    <citation type="submission" date="2023-12" db="EMBL/GenBank/DDBJ databases">
        <title>Baltic Sea Cyanobacteria.</title>
        <authorList>
            <person name="Delbaje E."/>
            <person name="Fewer D.P."/>
            <person name="Shishido T.K."/>
        </authorList>
    </citation>
    <scope>NUCLEOTIDE SEQUENCE [LARGE SCALE GENOMIC DNA]</scope>
    <source>
        <strain evidence="9 10">CCNP 1315</strain>
    </source>
</reference>